<gene>
    <name evidence="2" type="ORF">OJ597_09170</name>
    <name evidence="3" type="ORF">OJ930_01995</name>
</gene>
<accession>A0AAW5TKN1</accession>
<comment type="caution">
    <text evidence="3">The sequence shown here is derived from an EMBL/GenBank/DDBJ whole genome shotgun (WGS) entry which is preliminary data.</text>
</comment>
<sequence length="74" mass="7914">MNLTNKQYDIAKKVVTVVAPALITLITTIGALYKIDTTLINGIIAAVTTFVGTVLGISSKNYQDQNQTEADKGE</sequence>
<keyword evidence="1" id="KW-0472">Membrane</keyword>
<evidence type="ECO:0000313" key="5">
    <source>
        <dbReference type="Proteomes" id="UP001526076"/>
    </source>
</evidence>
<dbReference type="Proteomes" id="UP001526076">
    <property type="component" value="Unassembled WGS sequence"/>
</dbReference>
<evidence type="ECO:0000256" key="1">
    <source>
        <dbReference type="SAM" id="Phobius"/>
    </source>
</evidence>
<name>A0AAW5TKN1_STRAP</name>
<organism evidence="3 4">
    <name type="scientific">Streptococcus anginosus</name>
    <dbReference type="NCBI Taxonomy" id="1328"/>
    <lineage>
        <taxon>Bacteria</taxon>
        <taxon>Bacillati</taxon>
        <taxon>Bacillota</taxon>
        <taxon>Bacilli</taxon>
        <taxon>Lactobacillales</taxon>
        <taxon>Streptococcaceae</taxon>
        <taxon>Streptococcus</taxon>
        <taxon>Streptococcus anginosus group</taxon>
    </lineage>
</organism>
<reference evidence="3 5" key="1">
    <citation type="submission" date="2022-10" db="EMBL/GenBank/DDBJ databases">
        <title>Comparative genomic study of S. anginosus.</title>
        <authorList>
            <person name="Prasad A."/>
            <person name="Ene A."/>
            <person name="Jablonska S."/>
            <person name="Du J."/>
            <person name="Wolfe A.J."/>
            <person name="Putonti C."/>
        </authorList>
    </citation>
    <scope>NUCLEOTIDE SEQUENCE</scope>
    <source>
        <strain evidence="3">UMB6888</strain>
        <strain evidence="2 5">UMB9231</strain>
    </source>
</reference>
<dbReference type="EMBL" id="JAPAHU010000016">
    <property type="protein sequence ID" value="MCW1042585.1"/>
    <property type="molecule type" value="Genomic_DNA"/>
</dbReference>
<evidence type="ECO:0000313" key="3">
    <source>
        <dbReference type="EMBL" id="MCW1071847.1"/>
    </source>
</evidence>
<keyword evidence="5" id="KW-1185">Reference proteome</keyword>
<protein>
    <submittedName>
        <fullName evidence="3">Phage holin</fullName>
    </submittedName>
</protein>
<dbReference type="AlphaFoldDB" id="A0AAW5TKN1"/>
<dbReference type="RefSeq" id="WP_264344549.1">
    <property type="nucleotide sequence ID" value="NZ_JAPAHU010000016.1"/>
</dbReference>
<dbReference type="Proteomes" id="UP001208853">
    <property type="component" value="Unassembled WGS sequence"/>
</dbReference>
<keyword evidence="1" id="KW-0812">Transmembrane</keyword>
<evidence type="ECO:0000313" key="2">
    <source>
        <dbReference type="EMBL" id="MCW1042585.1"/>
    </source>
</evidence>
<evidence type="ECO:0000313" key="4">
    <source>
        <dbReference type="Proteomes" id="UP001208853"/>
    </source>
</evidence>
<dbReference type="EMBL" id="JAPAIK010000007">
    <property type="protein sequence ID" value="MCW1071847.1"/>
    <property type="molecule type" value="Genomic_DNA"/>
</dbReference>
<dbReference type="InterPro" id="IPR031612">
    <property type="entry name" value="Phage_holin_Dp1"/>
</dbReference>
<proteinExistence type="predicted"/>
<keyword evidence="1" id="KW-1133">Transmembrane helix</keyword>
<feature type="transmembrane region" description="Helical" evidence="1">
    <location>
        <begin position="14"/>
        <end position="33"/>
    </location>
</feature>
<feature type="transmembrane region" description="Helical" evidence="1">
    <location>
        <begin position="39"/>
        <end position="57"/>
    </location>
</feature>
<dbReference type="Pfam" id="PF16938">
    <property type="entry name" value="Phage_holin_Dp1"/>
    <property type="match status" value="1"/>
</dbReference>